<dbReference type="EMBL" id="JBHUEM010000020">
    <property type="protein sequence ID" value="MFD1737514.1"/>
    <property type="molecule type" value="Genomic_DNA"/>
</dbReference>
<gene>
    <name evidence="1" type="ORF">ACFSCX_13220</name>
</gene>
<evidence type="ECO:0000313" key="2">
    <source>
        <dbReference type="Proteomes" id="UP001597214"/>
    </source>
</evidence>
<keyword evidence="2" id="KW-1185">Reference proteome</keyword>
<proteinExistence type="predicted"/>
<comment type="caution">
    <text evidence="1">The sequence shown here is derived from an EMBL/GenBank/DDBJ whole genome shotgun (WGS) entry which is preliminary data.</text>
</comment>
<dbReference type="Proteomes" id="UP001597214">
    <property type="component" value="Unassembled WGS sequence"/>
</dbReference>
<protein>
    <recommendedName>
        <fullName evidence="3">Spore coat protein</fullName>
    </recommendedName>
</protein>
<accession>A0ABW4LRW9</accession>
<sequence length="104" mass="10543">MYINQPLVDQRFGYPGPGVGGYGPGAGYGGYGYPGTGVGPYGGYGYPGPGYGPFPGYGYPGGYGAGPLGSPLGAGLLGLGLGFLGGELLEGPHRPPHHHHKRFY</sequence>
<evidence type="ECO:0008006" key="3">
    <source>
        <dbReference type="Google" id="ProtNLM"/>
    </source>
</evidence>
<evidence type="ECO:0000313" key="1">
    <source>
        <dbReference type="EMBL" id="MFD1737514.1"/>
    </source>
</evidence>
<name>A0ABW4LRW9_9BACI</name>
<organism evidence="1 2">
    <name type="scientific">Bacillus salitolerans</name>
    <dbReference type="NCBI Taxonomy" id="1437434"/>
    <lineage>
        <taxon>Bacteria</taxon>
        <taxon>Bacillati</taxon>
        <taxon>Bacillota</taxon>
        <taxon>Bacilli</taxon>
        <taxon>Bacillales</taxon>
        <taxon>Bacillaceae</taxon>
        <taxon>Bacillus</taxon>
    </lineage>
</organism>
<dbReference type="RefSeq" id="WP_377928717.1">
    <property type="nucleotide sequence ID" value="NZ_JBHUEM010000020.1"/>
</dbReference>
<reference evidence="2" key="1">
    <citation type="journal article" date="2019" name="Int. J. Syst. Evol. Microbiol.">
        <title>The Global Catalogue of Microorganisms (GCM) 10K type strain sequencing project: providing services to taxonomists for standard genome sequencing and annotation.</title>
        <authorList>
            <consortium name="The Broad Institute Genomics Platform"/>
            <consortium name="The Broad Institute Genome Sequencing Center for Infectious Disease"/>
            <person name="Wu L."/>
            <person name="Ma J."/>
        </authorList>
    </citation>
    <scope>NUCLEOTIDE SEQUENCE [LARGE SCALE GENOMIC DNA]</scope>
    <source>
        <strain evidence="2">CCUG 49339</strain>
    </source>
</reference>